<dbReference type="PROSITE" id="PS00670">
    <property type="entry name" value="D_2_HYDROXYACID_DH_2"/>
    <property type="match status" value="1"/>
</dbReference>
<evidence type="ECO:0000259" key="4">
    <source>
        <dbReference type="Pfam" id="PF02826"/>
    </source>
</evidence>
<evidence type="ECO:0000256" key="3">
    <source>
        <dbReference type="ARBA" id="ARBA00023027"/>
    </source>
</evidence>
<dbReference type="AlphaFoldDB" id="A0A955LWA9"/>
<accession>A0A955LWA9</accession>
<evidence type="ECO:0000256" key="1">
    <source>
        <dbReference type="ARBA" id="ARBA00005854"/>
    </source>
</evidence>
<dbReference type="PANTHER" id="PTHR43026">
    <property type="entry name" value="2-HYDROXYACID DEHYDROGENASE HOMOLOG 1-RELATED"/>
    <property type="match status" value="1"/>
</dbReference>
<dbReference type="Gene3D" id="3.40.50.720">
    <property type="entry name" value="NAD(P)-binding Rossmann-like Domain"/>
    <property type="match status" value="1"/>
</dbReference>
<dbReference type="InterPro" id="IPR036291">
    <property type="entry name" value="NAD(P)-bd_dom_sf"/>
</dbReference>
<dbReference type="GO" id="GO:0051287">
    <property type="term" value="F:NAD binding"/>
    <property type="evidence" value="ECO:0007669"/>
    <property type="project" value="InterPro"/>
</dbReference>
<comment type="caution">
    <text evidence="5">The sequence shown here is derived from an EMBL/GenBank/DDBJ whole genome shotgun (WGS) entry which is preliminary data.</text>
</comment>
<dbReference type="InterPro" id="IPR029752">
    <property type="entry name" value="D-isomer_DH_CS1"/>
</dbReference>
<keyword evidence="2" id="KW-0560">Oxidoreductase</keyword>
<sequence>VDIKDKTIAVIGGGHIGMNVVKIANGFGMNVLVYDVVKNPELALEYNFTYVDELSEILSRADFVSLHAPLNTHTFHLLNKEMFCHIKQGAYLINTARGGLVETDALLTALKEERIAGAGLDVLEGENYLNDEMNFLGEEHTEEEMKQILEDQMLMDMENVIITPHIAFNTDEAHLRIIQTTIENIKNFIEGTPNNTVS</sequence>
<evidence type="ECO:0000256" key="2">
    <source>
        <dbReference type="ARBA" id="ARBA00023002"/>
    </source>
</evidence>
<dbReference type="PANTHER" id="PTHR43026:SF1">
    <property type="entry name" value="2-HYDROXYACID DEHYDROGENASE HOMOLOG 1-RELATED"/>
    <property type="match status" value="1"/>
</dbReference>
<dbReference type="InterPro" id="IPR029753">
    <property type="entry name" value="D-isomer_DH_CS"/>
</dbReference>
<comment type="similarity">
    <text evidence="1">Belongs to the D-isomer specific 2-hydroxyacid dehydrogenase family.</text>
</comment>
<protein>
    <submittedName>
        <fullName evidence="5">Hydroxyacid dehydrogenase</fullName>
    </submittedName>
</protein>
<gene>
    <name evidence="5" type="ORF">KC573_02700</name>
</gene>
<feature type="domain" description="D-isomer specific 2-hydroxyacid dehydrogenase NAD-binding" evidence="4">
    <location>
        <begin position="2"/>
        <end position="167"/>
    </location>
</feature>
<dbReference type="Pfam" id="PF02826">
    <property type="entry name" value="2-Hacid_dh_C"/>
    <property type="match status" value="1"/>
</dbReference>
<organism evidence="5 6">
    <name type="scientific">candidate division WWE3 bacterium</name>
    <dbReference type="NCBI Taxonomy" id="2053526"/>
    <lineage>
        <taxon>Bacteria</taxon>
        <taxon>Katanobacteria</taxon>
    </lineage>
</organism>
<dbReference type="GO" id="GO:0008720">
    <property type="term" value="F:D-lactate dehydrogenase (NAD+) activity"/>
    <property type="evidence" value="ECO:0007669"/>
    <property type="project" value="TreeGrafter"/>
</dbReference>
<feature type="non-terminal residue" evidence="5">
    <location>
        <position position="1"/>
    </location>
</feature>
<evidence type="ECO:0000313" key="6">
    <source>
        <dbReference type="Proteomes" id="UP000699691"/>
    </source>
</evidence>
<dbReference type="SUPFAM" id="SSF51735">
    <property type="entry name" value="NAD(P)-binding Rossmann-fold domains"/>
    <property type="match status" value="1"/>
</dbReference>
<keyword evidence="3" id="KW-0520">NAD</keyword>
<proteinExistence type="inferred from homology"/>
<evidence type="ECO:0000313" key="5">
    <source>
        <dbReference type="EMBL" id="MCA9397715.1"/>
    </source>
</evidence>
<dbReference type="PROSITE" id="PS00065">
    <property type="entry name" value="D_2_HYDROXYACID_DH_1"/>
    <property type="match status" value="1"/>
</dbReference>
<name>A0A955LWA9_UNCKA</name>
<reference evidence="5" key="2">
    <citation type="journal article" date="2021" name="Microbiome">
        <title>Successional dynamics and alternative stable states in a saline activated sludge microbial community over 9 years.</title>
        <authorList>
            <person name="Wang Y."/>
            <person name="Ye J."/>
            <person name="Ju F."/>
            <person name="Liu L."/>
            <person name="Boyd J.A."/>
            <person name="Deng Y."/>
            <person name="Parks D.H."/>
            <person name="Jiang X."/>
            <person name="Yin X."/>
            <person name="Woodcroft B.J."/>
            <person name="Tyson G.W."/>
            <person name="Hugenholtz P."/>
            <person name="Polz M.F."/>
            <person name="Zhang T."/>
        </authorList>
    </citation>
    <scope>NUCLEOTIDE SEQUENCE</scope>
    <source>
        <strain evidence="5">HKST-UBA02</strain>
    </source>
</reference>
<dbReference type="Proteomes" id="UP000699691">
    <property type="component" value="Unassembled WGS sequence"/>
</dbReference>
<dbReference type="InterPro" id="IPR006140">
    <property type="entry name" value="D-isomer_DH_NAD-bd"/>
</dbReference>
<reference evidence="5" key="1">
    <citation type="submission" date="2020-04" db="EMBL/GenBank/DDBJ databases">
        <authorList>
            <person name="Zhang T."/>
        </authorList>
    </citation>
    <scope>NUCLEOTIDE SEQUENCE</scope>
    <source>
        <strain evidence="5">HKST-UBA02</strain>
    </source>
</reference>
<dbReference type="EMBL" id="JAGQKY010000114">
    <property type="protein sequence ID" value="MCA9397715.1"/>
    <property type="molecule type" value="Genomic_DNA"/>
</dbReference>
<dbReference type="InterPro" id="IPR058205">
    <property type="entry name" value="D-LDH-like"/>
</dbReference>